<dbReference type="Pfam" id="PF16822">
    <property type="entry name" value="ALGX"/>
    <property type="match status" value="1"/>
</dbReference>
<sequence length="314" mass="35604">MVHQGRDGWLFLTGGANFVTTLYSREGGNLPDVALARWRDAIIARRARCAALGLRYAHLVAPEKLTIHGDRQSAPLVDPELAPALRLRELLDAHPGGSALVDLVAPMRRSRDAVDLYWRTDTHWTPAGCRLAYDALCAALDLAPVVDLDARPFVEGARLMDLGVKLDPPVWETIREMHWLRDASRIYENAVARLLETPRFGGEIHVGCHVRYQNPQAPNDCRLMLFGDSFCGVEPYRLTALLAESVRELDFIWSASVDWRLVRRVKPDIVVTEMAERFMSTPPAAHFDVRVTALRQRVLARRRRFETWLRGRRA</sequence>
<feature type="domain" description="AlgX/AlgJ SGNH hydrolase-like" evidence="7">
    <location>
        <begin position="2"/>
        <end position="153"/>
    </location>
</feature>
<evidence type="ECO:0000256" key="4">
    <source>
        <dbReference type="ARBA" id="ARBA00022729"/>
    </source>
</evidence>
<dbReference type="Proteomes" id="UP001144323">
    <property type="component" value="Unassembled WGS sequence"/>
</dbReference>
<protein>
    <recommendedName>
        <fullName evidence="7">AlgX/AlgJ SGNH hydrolase-like domain-containing protein</fullName>
    </recommendedName>
</protein>
<accession>A0A9W6GXE7</accession>
<keyword evidence="4" id="KW-0732">Signal</keyword>
<evidence type="ECO:0000313" key="8">
    <source>
        <dbReference type="EMBL" id="GLI94645.1"/>
    </source>
</evidence>
<evidence type="ECO:0000259" key="7">
    <source>
        <dbReference type="Pfam" id="PF16822"/>
    </source>
</evidence>
<proteinExistence type="predicted"/>
<dbReference type="EMBL" id="BSEC01000001">
    <property type="protein sequence ID" value="GLI94645.1"/>
    <property type="molecule type" value="Genomic_DNA"/>
</dbReference>
<comment type="caution">
    <text evidence="8">The sequence shown here is derived from an EMBL/GenBank/DDBJ whole genome shotgun (WGS) entry which is preliminary data.</text>
</comment>
<keyword evidence="6" id="KW-0016">Alginate biosynthesis</keyword>
<gene>
    <name evidence="8" type="ORF">LMG27198_36370</name>
</gene>
<keyword evidence="3" id="KW-0808">Transferase</keyword>
<evidence type="ECO:0000256" key="2">
    <source>
        <dbReference type="ARBA" id="ARBA00005182"/>
    </source>
</evidence>
<comment type="subcellular location">
    <subcellularLocation>
        <location evidence="1">Periplasm</location>
    </subcellularLocation>
</comment>
<evidence type="ECO:0000256" key="5">
    <source>
        <dbReference type="ARBA" id="ARBA00022764"/>
    </source>
</evidence>
<comment type="pathway">
    <text evidence="2">Glycan biosynthesis; alginate biosynthesis.</text>
</comment>
<dbReference type="InterPro" id="IPR031811">
    <property type="entry name" value="ALGX/ALGJ_SGNH-like"/>
</dbReference>
<evidence type="ECO:0000256" key="3">
    <source>
        <dbReference type="ARBA" id="ARBA00022679"/>
    </source>
</evidence>
<dbReference type="GO" id="GO:0042121">
    <property type="term" value="P:alginic acid biosynthetic process"/>
    <property type="evidence" value="ECO:0007669"/>
    <property type="project" value="UniProtKB-KW"/>
</dbReference>
<evidence type="ECO:0000256" key="1">
    <source>
        <dbReference type="ARBA" id="ARBA00004418"/>
    </source>
</evidence>
<evidence type="ECO:0000313" key="9">
    <source>
        <dbReference type="Proteomes" id="UP001144323"/>
    </source>
</evidence>
<evidence type="ECO:0000256" key="6">
    <source>
        <dbReference type="ARBA" id="ARBA00022841"/>
    </source>
</evidence>
<keyword evidence="5" id="KW-0574">Periplasm</keyword>
<dbReference type="AlphaFoldDB" id="A0A9W6GXE7"/>
<dbReference type="GO" id="GO:0016740">
    <property type="term" value="F:transferase activity"/>
    <property type="evidence" value="ECO:0007669"/>
    <property type="project" value="UniProtKB-KW"/>
</dbReference>
<organism evidence="8 9">
    <name type="scientific">Methylocystis echinoides</name>
    <dbReference type="NCBI Taxonomy" id="29468"/>
    <lineage>
        <taxon>Bacteria</taxon>
        <taxon>Pseudomonadati</taxon>
        <taxon>Pseudomonadota</taxon>
        <taxon>Alphaproteobacteria</taxon>
        <taxon>Hyphomicrobiales</taxon>
        <taxon>Methylocystaceae</taxon>
        <taxon>Methylocystis</taxon>
    </lineage>
</organism>
<name>A0A9W6GXE7_9HYPH</name>
<dbReference type="GO" id="GO:0042597">
    <property type="term" value="C:periplasmic space"/>
    <property type="evidence" value="ECO:0007669"/>
    <property type="project" value="UniProtKB-SubCell"/>
</dbReference>
<reference evidence="8" key="1">
    <citation type="journal article" date="2023" name="Int. J. Syst. Evol. Microbiol.">
        <title>Methylocystis iwaonis sp. nov., a type II methane-oxidizing bacterium from surface soil of a rice paddy field in Japan, and emended description of the genus Methylocystis (ex Whittenbury et al. 1970) Bowman et al. 1993.</title>
        <authorList>
            <person name="Kaise H."/>
            <person name="Sawadogo J.B."/>
            <person name="Alam M.S."/>
            <person name="Ueno C."/>
            <person name="Dianou D."/>
            <person name="Shinjo R."/>
            <person name="Asakawa S."/>
        </authorList>
    </citation>
    <scope>NUCLEOTIDE SEQUENCE</scope>
    <source>
        <strain evidence="8">LMG27198</strain>
    </source>
</reference>
<keyword evidence="9" id="KW-1185">Reference proteome</keyword>